<evidence type="ECO:0000256" key="7">
    <source>
        <dbReference type="SAM" id="Phobius"/>
    </source>
</evidence>
<evidence type="ECO:0000256" key="4">
    <source>
        <dbReference type="ARBA" id="ARBA00022989"/>
    </source>
</evidence>
<dbReference type="GO" id="GO:0042910">
    <property type="term" value="F:xenobiotic transmembrane transporter activity"/>
    <property type="evidence" value="ECO:0007669"/>
    <property type="project" value="InterPro"/>
</dbReference>
<dbReference type="NCBIfam" id="TIGR00797">
    <property type="entry name" value="matE"/>
    <property type="match status" value="1"/>
</dbReference>
<feature type="compositionally biased region" description="Polar residues" evidence="6">
    <location>
        <begin position="95"/>
        <end position="111"/>
    </location>
</feature>
<dbReference type="GO" id="GO:1990961">
    <property type="term" value="P:xenobiotic detoxification by transmembrane export across the plasma membrane"/>
    <property type="evidence" value="ECO:0007669"/>
    <property type="project" value="InterPro"/>
</dbReference>
<keyword evidence="3 7" id="KW-0812">Transmembrane</keyword>
<comment type="subcellular location">
    <subcellularLocation>
        <location evidence="1">Membrane</location>
        <topology evidence="1">Multi-pass membrane protein</topology>
    </subcellularLocation>
</comment>
<feature type="transmembrane region" description="Helical" evidence="7">
    <location>
        <begin position="377"/>
        <end position="401"/>
    </location>
</feature>
<evidence type="ECO:0000313" key="9">
    <source>
        <dbReference type="Proteomes" id="UP000023623"/>
    </source>
</evidence>
<dbReference type="GO" id="GO:0016020">
    <property type="term" value="C:membrane"/>
    <property type="evidence" value="ECO:0007669"/>
    <property type="project" value="UniProtKB-SubCell"/>
</dbReference>
<protein>
    <recommendedName>
        <fullName evidence="10">MATE efflux family protein</fullName>
    </recommendedName>
</protein>
<feature type="compositionally biased region" description="Basic and acidic residues" evidence="6">
    <location>
        <begin position="57"/>
        <end position="80"/>
    </location>
</feature>
<gene>
    <name evidence="8" type="ORF">H105_06454</name>
</gene>
<feature type="region of interest" description="Disordered" evidence="6">
    <location>
        <begin position="56"/>
        <end position="122"/>
    </location>
</feature>
<keyword evidence="9" id="KW-1185">Reference proteome</keyword>
<name>A0A022XL68_TRISD</name>
<feature type="compositionally biased region" description="Low complexity" evidence="6">
    <location>
        <begin position="112"/>
        <end position="122"/>
    </location>
</feature>
<feature type="region of interest" description="Disordered" evidence="6">
    <location>
        <begin position="1"/>
        <end position="41"/>
    </location>
</feature>
<evidence type="ECO:0000256" key="1">
    <source>
        <dbReference type="ARBA" id="ARBA00004141"/>
    </source>
</evidence>
<proteinExistence type="inferred from homology"/>
<evidence type="ECO:0000256" key="3">
    <source>
        <dbReference type="ARBA" id="ARBA00022692"/>
    </source>
</evidence>
<dbReference type="OrthoDB" id="2126698at2759"/>
<dbReference type="AlphaFoldDB" id="A0A022XL68"/>
<accession>A0A022XL68</accession>
<feature type="transmembrane region" description="Helical" evidence="7">
    <location>
        <begin position="552"/>
        <end position="572"/>
    </location>
</feature>
<keyword evidence="4 7" id="KW-1133">Transmembrane helix</keyword>
<feature type="transmembrane region" description="Helical" evidence="7">
    <location>
        <begin position="528"/>
        <end position="546"/>
    </location>
</feature>
<feature type="transmembrane region" description="Helical" evidence="7">
    <location>
        <begin position="489"/>
        <end position="507"/>
    </location>
</feature>
<dbReference type="HOGENOM" id="CLU_012893_1_2_1"/>
<dbReference type="Proteomes" id="UP000023623">
    <property type="component" value="Unassembled WGS sequence"/>
</dbReference>
<feature type="transmembrane region" description="Helical" evidence="7">
    <location>
        <begin position="299"/>
        <end position="322"/>
    </location>
</feature>
<evidence type="ECO:0000256" key="6">
    <source>
        <dbReference type="SAM" id="MobiDB-lite"/>
    </source>
</evidence>
<evidence type="ECO:0000256" key="2">
    <source>
        <dbReference type="ARBA" id="ARBA00010199"/>
    </source>
</evidence>
<feature type="transmembrane region" description="Helical" evidence="7">
    <location>
        <begin position="342"/>
        <end position="365"/>
    </location>
</feature>
<feature type="compositionally biased region" description="Polar residues" evidence="6">
    <location>
        <begin position="19"/>
        <end position="35"/>
    </location>
</feature>
<feature type="transmembrane region" description="Helical" evidence="7">
    <location>
        <begin position="407"/>
        <end position="429"/>
    </location>
</feature>
<comment type="similarity">
    <text evidence="2">Belongs to the multi antimicrobial extrusion (MATE) (TC 2.A.66.1) family.</text>
</comment>
<evidence type="ECO:0000256" key="5">
    <source>
        <dbReference type="ARBA" id="ARBA00023136"/>
    </source>
</evidence>
<feature type="transmembrane region" description="Helical" evidence="7">
    <location>
        <begin position="235"/>
        <end position="257"/>
    </location>
</feature>
<evidence type="ECO:0008006" key="10">
    <source>
        <dbReference type="Google" id="ProtNLM"/>
    </source>
</evidence>
<sequence length="591" mass="63458">MPSPAQNIPPRATDIDGQLSGTSPLARTVSGSHSLAGSYRRPGFFTMGGARGTVVPHAHEADNLTNAERERAREEERTLLEDNAISCAASKTKRGSSQGPSTKPTETTSLLGNGQDASANGGDASADAIIDQKWDDAVMAGLVKTTWLRETKVLVQYSAPLIFSFLLQYSLTIASIFTVGHLGKVELAAVSLASMTANISGYAVYQGLATSLDTLCAQAYGSGNKKLVGLQTQRMVCFLWTMTIPIGIFWFFAGHVLKAIVPNKEVAELAALYLKVAILGAPGYALFEAAKRYVQAQGLFSASLYVLLIGAPANAFMNWFFVWKLEMGFVGAPVAVIVSDNLLPVLLFIYAYFFAGMECWNGFTYRAFQNWGPMIRLALPGFLMMEAEVLAFEILTLAAAYLGTTTLAAQSVLATIAGIMFQIPFPLSIAGSTRIANFIGASLPDAARVAAKVNMSAAIIVGIINVTLLSTLRFYIPALFTSDEDVMELIAAVLPLCASFQLFDAFATNCNGVLRGLGRQSIGGYTQLFCYYVVALPIGMATAFGLHWNLWGLWGGVAIGLFLVGLIEGIFLTQTSWEHAVTEAQKRNEEV</sequence>
<organism evidence="8 9">
    <name type="scientific">Trichophyton soudanense CBS 452.61</name>
    <dbReference type="NCBI Taxonomy" id="1215331"/>
    <lineage>
        <taxon>Eukaryota</taxon>
        <taxon>Fungi</taxon>
        <taxon>Dikarya</taxon>
        <taxon>Ascomycota</taxon>
        <taxon>Pezizomycotina</taxon>
        <taxon>Eurotiomycetes</taxon>
        <taxon>Eurotiomycetidae</taxon>
        <taxon>Onygenales</taxon>
        <taxon>Arthrodermataceae</taxon>
        <taxon>Trichophyton</taxon>
    </lineage>
</organism>
<reference evidence="8 9" key="1">
    <citation type="submission" date="2014-02" db="EMBL/GenBank/DDBJ databases">
        <title>The Genome Sequence of Trichophyton rubrum (morphotype soudanense) CBS 452.61.</title>
        <authorList>
            <consortium name="The Broad Institute Genomics Platform"/>
            <person name="Cuomo C.A."/>
            <person name="White T.C."/>
            <person name="Graser Y."/>
            <person name="Martinez-Rossi N."/>
            <person name="Heitman J."/>
            <person name="Young S.K."/>
            <person name="Zeng Q."/>
            <person name="Gargeya S."/>
            <person name="Abouelleil A."/>
            <person name="Alvarado L."/>
            <person name="Chapman S.B."/>
            <person name="Gainer-Dewar J."/>
            <person name="Goldberg J."/>
            <person name="Griggs A."/>
            <person name="Gujja S."/>
            <person name="Hansen M."/>
            <person name="Howarth C."/>
            <person name="Imamovic A."/>
            <person name="Larimer J."/>
            <person name="Martinez D."/>
            <person name="Murphy C."/>
            <person name="Pearson M.D."/>
            <person name="Persinoti G."/>
            <person name="Poon T."/>
            <person name="Priest M."/>
            <person name="Roberts A.D."/>
            <person name="Saif S."/>
            <person name="Shea T.D."/>
            <person name="Sykes S.N."/>
            <person name="Wortman J."/>
            <person name="Nusbaum C."/>
            <person name="Birren B."/>
        </authorList>
    </citation>
    <scope>NUCLEOTIDE SEQUENCE [LARGE SCALE GENOMIC DNA]</scope>
    <source>
        <strain evidence="8 9">CBS 452.61</strain>
    </source>
</reference>
<dbReference type="InterPro" id="IPR045069">
    <property type="entry name" value="MATE_euk"/>
</dbReference>
<dbReference type="InterPro" id="IPR002528">
    <property type="entry name" value="MATE_fam"/>
</dbReference>
<dbReference type="GO" id="GO:0015297">
    <property type="term" value="F:antiporter activity"/>
    <property type="evidence" value="ECO:0007669"/>
    <property type="project" value="InterPro"/>
</dbReference>
<dbReference type="EMBL" id="KK208898">
    <property type="protein sequence ID" value="EZF71500.1"/>
    <property type="molecule type" value="Genomic_DNA"/>
</dbReference>
<dbReference type="PANTHER" id="PTHR11206">
    <property type="entry name" value="MULTIDRUG RESISTANCE PROTEIN"/>
    <property type="match status" value="1"/>
</dbReference>
<feature type="transmembrane region" description="Helical" evidence="7">
    <location>
        <begin position="449"/>
        <end position="469"/>
    </location>
</feature>
<evidence type="ECO:0000313" key="8">
    <source>
        <dbReference type="EMBL" id="EZF71500.1"/>
    </source>
</evidence>
<dbReference type="Pfam" id="PF01554">
    <property type="entry name" value="MatE"/>
    <property type="match status" value="2"/>
</dbReference>
<feature type="transmembrane region" description="Helical" evidence="7">
    <location>
        <begin position="269"/>
        <end position="287"/>
    </location>
</feature>
<dbReference type="CDD" id="cd13132">
    <property type="entry name" value="MATE_eukaryotic"/>
    <property type="match status" value="1"/>
</dbReference>
<keyword evidence="5 7" id="KW-0472">Membrane</keyword>